<dbReference type="EMBL" id="AZBU02000007">
    <property type="protein sequence ID" value="TKR70276.1"/>
    <property type="molecule type" value="Genomic_DNA"/>
</dbReference>
<name>A0A4U5MLC5_STECR</name>
<organism evidence="1 2">
    <name type="scientific">Steinernema carpocapsae</name>
    <name type="common">Entomopathogenic nematode</name>
    <dbReference type="NCBI Taxonomy" id="34508"/>
    <lineage>
        <taxon>Eukaryota</taxon>
        <taxon>Metazoa</taxon>
        <taxon>Ecdysozoa</taxon>
        <taxon>Nematoda</taxon>
        <taxon>Chromadorea</taxon>
        <taxon>Rhabditida</taxon>
        <taxon>Tylenchina</taxon>
        <taxon>Panagrolaimomorpha</taxon>
        <taxon>Strongyloidoidea</taxon>
        <taxon>Steinernematidae</taxon>
        <taxon>Steinernema</taxon>
    </lineage>
</organism>
<dbReference type="AlphaFoldDB" id="A0A4U5MLC5"/>
<proteinExistence type="predicted"/>
<comment type="caution">
    <text evidence="1">The sequence shown here is derived from an EMBL/GenBank/DDBJ whole genome shotgun (WGS) entry which is preliminary data.</text>
</comment>
<evidence type="ECO:0000313" key="2">
    <source>
        <dbReference type="Proteomes" id="UP000298663"/>
    </source>
</evidence>
<evidence type="ECO:0000313" key="1">
    <source>
        <dbReference type="EMBL" id="TKR70276.1"/>
    </source>
</evidence>
<reference evidence="1 2" key="1">
    <citation type="journal article" date="2015" name="Genome Biol.">
        <title>Comparative genomics of Steinernema reveals deeply conserved gene regulatory networks.</title>
        <authorList>
            <person name="Dillman A.R."/>
            <person name="Macchietto M."/>
            <person name="Porter C.F."/>
            <person name="Rogers A."/>
            <person name="Williams B."/>
            <person name="Antoshechkin I."/>
            <person name="Lee M.M."/>
            <person name="Goodwin Z."/>
            <person name="Lu X."/>
            <person name="Lewis E.E."/>
            <person name="Goodrich-Blair H."/>
            <person name="Stock S.P."/>
            <person name="Adams B.J."/>
            <person name="Sternberg P.W."/>
            <person name="Mortazavi A."/>
        </authorList>
    </citation>
    <scope>NUCLEOTIDE SEQUENCE [LARGE SCALE GENOMIC DNA]</scope>
    <source>
        <strain evidence="1 2">ALL</strain>
    </source>
</reference>
<keyword evidence="2" id="KW-1185">Reference proteome</keyword>
<gene>
    <name evidence="1" type="ORF">L596_022320</name>
</gene>
<reference evidence="1 2" key="2">
    <citation type="journal article" date="2019" name="G3 (Bethesda)">
        <title>Hybrid Assembly of the Genome of the Entomopathogenic Nematode Steinernema carpocapsae Identifies the X-Chromosome.</title>
        <authorList>
            <person name="Serra L."/>
            <person name="Macchietto M."/>
            <person name="Macias-Munoz A."/>
            <person name="McGill C.J."/>
            <person name="Rodriguez I.M."/>
            <person name="Rodriguez B."/>
            <person name="Murad R."/>
            <person name="Mortazavi A."/>
        </authorList>
    </citation>
    <scope>NUCLEOTIDE SEQUENCE [LARGE SCALE GENOMIC DNA]</scope>
    <source>
        <strain evidence="1 2">ALL</strain>
    </source>
</reference>
<accession>A0A4U5MLC5</accession>
<sequence>MDSIPLSFANDVKNLMDNSGPLNRVESDTWHTQIQTGSSSLFLEFVKDGNFHGFQLDKAYIPLAKEDFAKNACSVSNIIVRKREKLEINEGHRLDESIVTRKLLSSNLKVTLLLEKSVDVVPAGILKILQAVPGLTKTEAHMANPFDVLAATEKSLCHFTAFKLNLTQELLNSLLEWFADMNFKQLVVDLHMESVISMSDFVEAVGEKLVELKHKKFVMNVTLEHLNLACGFISDNV</sequence>
<dbReference type="Proteomes" id="UP000298663">
    <property type="component" value="Unassembled WGS sequence"/>
</dbReference>
<protein>
    <submittedName>
        <fullName evidence="1">Uncharacterized protein</fullName>
    </submittedName>
</protein>